<protein>
    <recommendedName>
        <fullName evidence="3">histidine kinase</fullName>
        <ecNumber evidence="3">2.7.13.3</ecNumber>
    </recommendedName>
</protein>
<dbReference type="Gene3D" id="3.30.565.10">
    <property type="entry name" value="Histidine kinase-like ATPase, C-terminal domain"/>
    <property type="match status" value="1"/>
</dbReference>
<organism evidence="15 16">
    <name type="scientific">Crossiella equi</name>
    <dbReference type="NCBI Taxonomy" id="130796"/>
    <lineage>
        <taxon>Bacteria</taxon>
        <taxon>Bacillati</taxon>
        <taxon>Actinomycetota</taxon>
        <taxon>Actinomycetes</taxon>
        <taxon>Pseudonocardiales</taxon>
        <taxon>Pseudonocardiaceae</taxon>
        <taxon>Crossiella</taxon>
    </lineage>
</organism>
<dbReference type="InterPro" id="IPR003594">
    <property type="entry name" value="HATPase_dom"/>
</dbReference>
<evidence type="ECO:0000313" key="15">
    <source>
        <dbReference type="EMBL" id="MBP2476578.1"/>
    </source>
</evidence>
<comment type="subcellular location">
    <subcellularLocation>
        <location evidence="2">Cell membrane</location>
    </subcellularLocation>
</comment>
<proteinExistence type="predicted"/>
<feature type="transmembrane region" description="Helical" evidence="12">
    <location>
        <begin position="20"/>
        <end position="40"/>
    </location>
</feature>
<comment type="catalytic activity">
    <reaction evidence="1">
        <text>ATP + protein L-histidine = ADP + protein N-phospho-L-histidine.</text>
        <dbReference type="EC" id="2.7.13.3"/>
    </reaction>
</comment>
<dbReference type="PANTHER" id="PTHR45436">
    <property type="entry name" value="SENSOR HISTIDINE KINASE YKOH"/>
    <property type="match status" value="1"/>
</dbReference>
<keyword evidence="4" id="KW-0597">Phosphoprotein</keyword>
<dbReference type="Pfam" id="PF02518">
    <property type="entry name" value="HATPase_c"/>
    <property type="match status" value="1"/>
</dbReference>
<evidence type="ECO:0000256" key="10">
    <source>
        <dbReference type="ARBA" id="ARBA00023136"/>
    </source>
</evidence>
<dbReference type="CDD" id="cd00082">
    <property type="entry name" value="HisKA"/>
    <property type="match status" value="1"/>
</dbReference>
<dbReference type="EC" id="2.7.13.3" evidence="3"/>
<dbReference type="PRINTS" id="PR00344">
    <property type="entry name" value="BCTRLSENSOR"/>
</dbReference>
<dbReference type="EMBL" id="JAGIOO010000001">
    <property type="protein sequence ID" value="MBP2476578.1"/>
    <property type="molecule type" value="Genomic_DNA"/>
</dbReference>
<gene>
    <name evidence="15" type="ORF">JOF53_005450</name>
</gene>
<comment type="caution">
    <text evidence="15">The sequence shown here is derived from an EMBL/GenBank/DDBJ whole genome shotgun (WGS) entry which is preliminary data.</text>
</comment>
<evidence type="ECO:0000256" key="4">
    <source>
        <dbReference type="ARBA" id="ARBA00022553"/>
    </source>
</evidence>
<evidence type="ECO:0000256" key="11">
    <source>
        <dbReference type="SAM" id="Coils"/>
    </source>
</evidence>
<dbReference type="InterPro" id="IPR005467">
    <property type="entry name" value="His_kinase_dom"/>
</dbReference>
<keyword evidence="11" id="KW-0175">Coiled coil</keyword>
<dbReference type="InterPro" id="IPR003660">
    <property type="entry name" value="HAMP_dom"/>
</dbReference>
<evidence type="ECO:0000256" key="2">
    <source>
        <dbReference type="ARBA" id="ARBA00004236"/>
    </source>
</evidence>
<dbReference type="InterPro" id="IPR036890">
    <property type="entry name" value="HATPase_C_sf"/>
</dbReference>
<dbReference type="InterPro" id="IPR036097">
    <property type="entry name" value="HisK_dim/P_sf"/>
</dbReference>
<evidence type="ECO:0000313" key="16">
    <source>
        <dbReference type="Proteomes" id="UP001519363"/>
    </source>
</evidence>
<accession>A0ABS5AJ32</accession>
<dbReference type="SUPFAM" id="SSF55874">
    <property type="entry name" value="ATPase domain of HSP90 chaperone/DNA topoisomerase II/histidine kinase"/>
    <property type="match status" value="1"/>
</dbReference>
<feature type="domain" description="Histidine kinase" evidence="13">
    <location>
        <begin position="231"/>
        <end position="447"/>
    </location>
</feature>
<dbReference type="PROSITE" id="PS50109">
    <property type="entry name" value="HIS_KIN"/>
    <property type="match status" value="1"/>
</dbReference>
<dbReference type="RefSeq" id="WP_249044538.1">
    <property type="nucleotide sequence ID" value="NZ_JAGIOO010000001.1"/>
</dbReference>
<dbReference type="Pfam" id="PF00512">
    <property type="entry name" value="HisKA"/>
    <property type="match status" value="1"/>
</dbReference>
<keyword evidence="16" id="KW-1185">Reference proteome</keyword>
<keyword evidence="9" id="KW-0902">Two-component regulatory system</keyword>
<dbReference type="InterPro" id="IPR050428">
    <property type="entry name" value="TCS_sensor_his_kinase"/>
</dbReference>
<dbReference type="InterPro" id="IPR003661">
    <property type="entry name" value="HisK_dim/P_dom"/>
</dbReference>
<sequence>MTERTPPLRTGSLRRRVSWGSFLVSAAAVIALIVLVDWRFGVQSRRDLMDKLHSRADVIVSAAKDPKNDPAYLAGKATGGGIRGTVILPDGQEFSGSSQGEAVKPERFQRWLPGNSAYPRRLLVLVADYNDANAAQRRLQQLLALLGLGTLGTVALVQALVIRLSLRPLDRMTSLARSIAGGHRGGRLSPTRPSTDMGRTAAAFDEMLDALEGAERQARESEERVRRFLADAAHELRTPLAGVQAAAEAVVQSSPETSFEDRERLNVLLAREARRASRLVEDLLSIAKIDEGLELRREPVDLLALSRSEAERIRLLANNVHVVVAGSPVVVPGDSDRLAQVLANLLGNARRYSARGGVVTVQVGRLGERAYVEVADSGPGVPPEDRDRIFDRLVRLDSSRDRGSGGAGLGLAIALGIARAHGGNLECVEPPAGQPGALFRLTLPAQDGVPLGQTQGELPPR</sequence>
<evidence type="ECO:0000256" key="12">
    <source>
        <dbReference type="SAM" id="Phobius"/>
    </source>
</evidence>
<dbReference type="SMART" id="SM00387">
    <property type="entry name" value="HATPase_c"/>
    <property type="match status" value="1"/>
</dbReference>
<dbReference type="CDD" id="cd06225">
    <property type="entry name" value="HAMP"/>
    <property type="match status" value="1"/>
</dbReference>
<feature type="coiled-coil region" evidence="11">
    <location>
        <begin position="204"/>
        <end position="231"/>
    </location>
</feature>
<dbReference type="GO" id="GO:0016301">
    <property type="term" value="F:kinase activity"/>
    <property type="evidence" value="ECO:0007669"/>
    <property type="project" value="UniProtKB-KW"/>
</dbReference>
<keyword evidence="5" id="KW-0808">Transferase</keyword>
<dbReference type="Proteomes" id="UP001519363">
    <property type="component" value="Unassembled WGS sequence"/>
</dbReference>
<dbReference type="CDD" id="cd00075">
    <property type="entry name" value="HATPase"/>
    <property type="match status" value="1"/>
</dbReference>
<dbReference type="Pfam" id="PF00672">
    <property type="entry name" value="HAMP"/>
    <property type="match status" value="1"/>
</dbReference>
<name>A0ABS5AJ32_9PSEU</name>
<dbReference type="Gene3D" id="6.10.340.10">
    <property type="match status" value="1"/>
</dbReference>
<evidence type="ECO:0000256" key="1">
    <source>
        <dbReference type="ARBA" id="ARBA00000085"/>
    </source>
</evidence>
<dbReference type="SMART" id="SM00388">
    <property type="entry name" value="HisKA"/>
    <property type="match status" value="1"/>
</dbReference>
<dbReference type="SUPFAM" id="SSF47384">
    <property type="entry name" value="Homodimeric domain of signal transducing histidine kinase"/>
    <property type="match status" value="1"/>
</dbReference>
<dbReference type="Gene3D" id="1.10.287.130">
    <property type="match status" value="1"/>
</dbReference>
<dbReference type="SMART" id="SM00304">
    <property type="entry name" value="HAMP"/>
    <property type="match status" value="1"/>
</dbReference>
<dbReference type="PANTHER" id="PTHR45436:SF5">
    <property type="entry name" value="SENSOR HISTIDINE KINASE TRCS"/>
    <property type="match status" value="1"/>
</dbReference>
<dbReference type="InterPro" id="IPR004358">
    <property type="entry name" value="Sig_transdc_His_kin-like_C"/>
</dbReference>
<keyword evidence="6 12" id="KW-0812">Transmembrane</keyword>
<evidence type="ECO:0000256" key="9">
    <source>
        <dbReference type="ARBA" id="ARBA00023012"/>
    </source>
</evidence>
<evidence type="ECO:0000256" key="3">
    <source>
        <dbReference type="ARBA" id="ARBA00012438"/>
    </source>
</evidence>
<keyword evidence="7 15" id="KW-0418">Kinase</keyword>
<reference evidence="15 16" key="1">
    <citation type="submission" date="2021-03" db="EMBL/GenBank/DDBJ databases">
        <title>Sequencing the genomes of 1000 actinobacteria strains.</title>
        <authorList>
            <person name="Klenk H.-P."/>
        </authorList>
    </citation>
    <scope>NUCLEOTIDE SEQUENCE [LARGE SCALE GENOMIC DNA]</scope>
    <source>
        <strain evidence="15 16">DSM 44580</strain>
    </source>
</reference>
<evidence type="ECO:0000256" key="5">
    <source>
        <dbReference type="ARBA" id="ARBA00022679"/>
    </source>
</evidence>
<keyword evidence="10 12" id="KW-0472">Membrane</keyword>
<evidence type="ECO:0000256" key="6">
    <source>
        <dbReference type="ARBA" id="ARBA00022692"/>
    </source>
</evidence>
<evidence type="ECO:0000259" key="14">
    <source>
        <dbReference type="PROSITE" id="PS50885"/>
    </source>
</evidence>
<evidence type="ECO:0000259" key="13">
    <source>
        <dbReference type="PROSITE" id="PS50109"/>
    </source>
</evidence>
<feature type="domain" description="HAMP" evidence="14">
    <location>
        <begin position="163"/>
        <end position="216"/>
    </location>
</feature>
<evidence type="ECO:0000256" key="8">
    <source>
        <dbReference type="ARBA" id="ARBA00022989"/>
    </source>
</evidence>
<evidence type="ECO:0000256" key="7">
    <source>
        <dbReference type="ARBA" id="ARBA00022777"/>
    </source>
</evidence>
<keyword evidence="8 12" id="KW-1133">Transmembrane helix</keyword>
<feature type="transmembrane region" description="Helical" evidence="12">
    <location>
        <begin position="142"/>
        <end position="166"/>
    </location>
</feature>
<dbReference type="PROSITE" id="PS50885">
    <property type="entry name" value="HAMP"/>
    <property type="match status" value="1"/>
</dbReference>